<dbReference type="eggNOG" id="KOG0149">
    <property type="taxonomic scope" value="Eukaryota"/>
</dbReference>
<dbReference type="InterPro" id="IPR000504">
    <property type="entry name" value="RRM_dom"/>
</dbReference>
<dbReference type="SUPFAM" id="SSF54928">
    <property type="entry name" value="RNA-binding domain, RBD"/>
    <property type="match status" value="1"/>
</dbReference>
<dbReference type="InterPro" id="IPR012677">
    <property type="entry name" value="Nucleotide-bd_a/b_plait_sf"/>
</dbReference>
<organism evidence="5">
    <name type="scientific">Oryza brachyantha</name>
    <name type="common">malo sina</name>
    <dbReference type="NCBI Taxonomy" id="4533"/>
    <lineage>
        <taxon>Eukaryota</taxon>
        <taxon>Viridiplantae</taxon>
        <taxon>Streptophyta</taxon>
        <taxon>Embryophyta</taxon>
        <taxon>Tracheophyta</taxon>
        <taxon>Spermatophyta</taxon>
        <taxon>Magnoliopsida</taxon>
        <taxon>Liliopsida</taxon>
        <taxon>Poales</taxon>
        <taxon>Poaceae</taxon>
        <taxon>BOP clade</taxon>
        <taxon>Oryzoideae</taxon>
        <taxon>Oryzeae</taxon>
        <taxon>Oryzinae</taxon>
        <taxon>Oryza</taxon>
    </lineage>
</organism>
<feature type="region of interest" description="Disordered" evidence="3">
    <location>
        <begin position="92"/>
        <end position="149"/>
    </location>
</feature>
<protein>
    <recommendedName>
        <fullName evidence="4">RRM domain-containing protein</fullName>
    </recommendedName>
</protein>
<feature type="domain" description="RRM" evidence="4">
    <location>
        <begin position="8"/>
        <end position="53"/>
    </location>
</feature>
<dbReference type="PANTHER" id="PTHR11176">
    <property type="entry name" value="BOULE-RELATED"/>
    <property type="match status" value="1"/>
</dbReference>
<reference evidence="5" key="1">
    <citation type="journal article" date="2013" name="Nat. Commun.">
        <title>Whole-genome sequencing of Oryza brachyantha reveals mechanisms underlying Oryza genome evolution.</title>
        <authorList>
            <person name="Chen J."/>
            <person name="Huang Q."/>
            <person name="Gao D."/>
            <person name="Wang J."/>
            <person name="Lang Y."/>
            <person name="Liu T."/>
            <person name="Li B."/>
            <person name="Bai Z."/>
            <person name="Luis Goicoechea J."/>
            <person name="Liang C."/>
            <person name="Chen C."/>
            <person name="Zhang W."/>
            <person name="Sun S."/>
            <person name="Liao Y."/>
            <person name="Zhang X."/>
            <person name="Yang L."/>
            <person name="Song C."/>
            <person name="Wang M."/>
            <person name="Shi J."/>
            <person name="Liu G."/>
            <person name="Liu J."/>
            <person name="Zhou H."/>
            <person name="Zhou W."/>
            <person name="Yu Q."/>
            <person name="An N."/>
            <person name="Chen Y."/>
            <person name="Cai Q."/>
            <person name="Wang B."/>
            <person name="Liu B."/>
            <person name="Min J."/>
            <person name="Huang Y."/>
            <person name="Wu H."/>
            <person name="Li Z."/>
            <person name="Zhang Y."/>
            <person name="Yin Y."/>
            <person name="Song W."/>
            <person name="Jiang J."/>
            <person name="Jackson S.A."/>
            <person name="Wing R.A."/>
            <person name="Wang J."/>
            <person name="Chen M."/>
        </authorList>
    </citation>
    <scope>NUCLEOTIDE SEQUENCE [LARGE SCALE GENOMIC DNA]</scope>
    <source>
        <strain evidence="5">cv. IRGC 101232</strain>
    </source>
</reference>
<feature type="compositionally biased region" description="Polar residues" evidence="3">
    <location>
        <begin position="95"/>
        <end position="119"/>
    </location>
</feature>
<dbReference type="InterPro" id="IPR035979">
    <property type="entry name" value="RBD_domain_sf"/>
</dbReference>
<dbReference type="PANTHER" id="PTHR11176:SF46">
    <property type="entry name" value="RRM DOMAIN-CONTAINING PROTEIN"/>
    <property type="match status" value="1"/>
</dbReference>
<accession>J3LLY0</accession>
<proteinExistence type="predicted"/>
<dbReference type="Gene3D" id="3.30.70.330">
    <property type="match status" value="1"/>
</dbReference>
<dbReference type="Gramene" id="OB03G20560.1">
    <property type="protein sequence ID" value="OB03G20560.1"/>
    <property type="gene ID" value="OB03G20560"/>
</dbReference>
<name>J3LLY0_ORYBR</name>
<reference evidence="5" key="2">
    <citation type="submission" date="2013-04" db="UniProtKB">
        <authorList>
            <consortium name="EnsemblPlants"/>
        </authorList>
    </citation>
    <scope>IDENTIFICATION</scope>
</reference>
<evidence type="ECO:0000256" key="1">
    <source>
        <dbReference type="ARBA" id="ARBA00022884"/>
    </source>
</evidence>
<evidence type="ECO:0000259" key="4">
    <source>
        <dbReference type="PROSITE" id="PS50102"/>
    </source>
</evidence>
<dbReference type="EnsemblPlants" id="OB03G20560.1">
    <property type="protein sequence ID" value="OB03G20560.1"/>
    <property type="gene ID" value="OB03G20560"/>
</dbReference>
<dbReference type="PROSITE" id="PS50102">
    <property type="entry name" value="RRM"/>
    <property type="match status" value="1"/>
</dbReference>
<dbReference type="Proteomes" id="UP000006038">
    <property type="component" value="Chromosome 3"/>
</dbReference>
<evidence type="ECO:0000256" key="3">
    <source>
        <dbReference type="SAM" id="MobiDB-lite"/>
    </source>
</evidence>
<dbReference type="HOGENOM" id="CLU_1573051_0_0_1"/>
<evidence type="ECO:0000313" key="5">
    <source>
        <dbReference type="EnsemblPlants" id="OB03G20560.1"/>
    </source>
</evidence>
<keyword evidence="6" id="KW-1185">Reference proteome</keyword>
<dbReference type="Pfam" id="PF00076">
    <property type="entry name" value="RRM_1"/>
    <property type="match status" value="1"/>
</dbReference>
<dbReference type="SMART" id="SM00360">
    <property type="entry name" value="RRM"/>
    <property type="match status" value="1"/>
</dbReference>
<sequence>MDGDTTFTKLFVGGLAWETRRDTVRSHFERFGEIVEAVVIVDKHTGRSKGYGFGYYGGYGYGVSGTQQQQAQPLPYNTAARPAGVHQVQHLQAAGDQTRSSHAPAVQNSQTSQRDYVQKTQHKPRSYAAAVAEKPSGDEIGTEGRQLEASQVLQKDRPIGLLSLDILPES</sequence>
<dbReference type="AlphaFoldDB" id="J3LLY0"/>
<dbReference type="GO" id="GO:0003723">
    <property type="term" value="F:RNA binding"/>
    <property type="evidence" value="ECO:0007669"/>
    <property type="project" value="UniProtKB-UniRule"/>
</dbReference>
<evidence type="ECO:0000313" key="6">
    <source>
        <dbReference type="Proteomes" id="UP000006038"/>
    </source>
</evidence>
<keyword evidence="1 2" id="KW-0694">RNA-binding</keyword>
<evidence type="ECO:0000256" key="2">
    <source>
        <dbReference type="PROSITE-ProRule" id="PRU00176"/>
    </source>
</evidence>